<organism evidence="1 2">
    <name type="scientific">Rhizobium leguminosarum</name>
    <dbReference type="NCBI Taxonomy" id="384"/>
    <lineage>
        <taxon>Bacteria</taxon>
        <taxon>Pseudomonadati</taxon>
        <taxon>Pseudomonadota</taxon>
        <taxon>Alphaproteobacteria</taxon>
        <taxon>Hyphomicrobiales</taxon>
        <taxon>Rhizobiaceae</taxon>
        <taxon>Rhizobium/Agrobacterium group</taxon>
        <taxon>Rhizobium</taxon>
    </lineage>
</organism>
<proteinExistence type="predicted"/>
<name>A0A2K9YXP9_RHILE</name>
<evidence type="ECO:0000313" key="1">
    <source>
        <dbReference type="EMBL" id="AUW40737.1"/>
    </source>
</evidence>
<sequence length="216" mass="24428">MHILQLPFNGSTTQVMSLTGELTLTAETQRGIARRLAGQIGRTCVQHSAGKRSQVRARSWTDTVSADVAGTSGVYFMDFSAVVQVKIISDIQTSATRPLIITSCNRIEWRSDARHLAKENSRCIHTGTDHRRRCGHRRRLSGVFRYGGRRRGRQEFSPRLQISQWQESRRKALRDRACEGRRHLPYDDVGRVAGEQPCWPGARPGGGLLPIRLRKR</sequence>
<reference evidence="1 2" key="1">
    <citation type="submission" date="2017-11" db="EMBL/GenBank/DDBJ databases">
        <title>Complete genome of Rhizobium leguminosarum Norway, an ineffective micro-symbiont.</title>
        <authorList>
            <person name="Hoffrichter A."/>
            <person name="Liang J."/>
            <person name="Brachmann A."/>
            <person name="Marin M."/>
        </authorList>
    </citation>
    <scope>NUCLEOTIDE SEQUENCE [LARGE SCALE GENOMIC DNA]</scope>
    <source>
        <strain evidence="1 2">Norway</strain>
    </source>
</reference>
<evidence type="ECO:0000313" key="2">
    <source>
        <dbReference type="Proteomes" id="UP000238523"/>
    </source>
</evidence>
<dbReference type="AlphaFoldDB" id="A0A2K9YXP9"/>
<accession>A0A2K9YXP9</accession>
<gene>
    <name evidence="1" type="ORF">CUJ84_Chr000321</name>
</gene>
<dbReference type="Proteomes" id="UP000238523">
    <property type="component" value="Chromosome"/>
</dbReference>
<protein>
    <submittedName>
        <fullName evidence="1">Uncharacterized protein</fullName>
    </submittedName>
</protein>
<dbReference type="EMBL" id="CP025012">
    <property type="protein sequence ID" value="AUW40737.1"/>
    <property type="molecule type" value="Genomic_DNA"/>
</dbReference>